<dbReference type="Proteomes" id="UP000030764">
    <property type="component" value="Unassembled WGS sequence"/>
</dbReference>
<sequence length="114" mass="12828">MVQVEILMVQDLESRNIPKGRSPERIECILQGVALWQLSLLFLGSLWITFEALFVTLETRLSEVIVARVPQALFFVPVLKYTTLDYYLISKTTTGAKSELGVSSEKTTDFTRAG</sequence>
<dbReference type="EMBL" id="KL363192">
    <property type="protein sequence ID" value="KFD56766.1"/>
    <property type="molecule type" value="Genomic_DNA"/>
</dbReference>
<protein>
    <submittedName>
        <fullName evidence="2">Uncharacterized protein</fullName>
    </submittedName>
</protein>
<evidence type="ECO:0000313" key="3">
    <source>
        <dbReference type="Proteomes" id="UP000030764"/>
    </source>
</evidence>
<dbReference type="Proteomes" id="UP000030758">
    <property type="component" value="Unassembled WGS sequence"/>
</dbReference>
<reference evidence="2 3" key="1">
    <citation type="journal article" date="2014" name="Nat. Genet.">
        <title>Genome and transcriptome of the porcine whipworm Trichuris suis.</title>
        <authorList>
            <person name="Jex A.R."/>
            <person name="Nejsum P."/>
            <person name="Schwarz E.M."/>
            <person name="Hu L."/>
            <person name="Young N.D."/>
            <person name="Hall R.S."/>
            <person name="Korhonen P.K."/>
            <person name="Liao S."/>
            <person name="Thamsborg S."/>
            <person name="Xia J."/>
            <person name="Xu P."/>
            <person name="Wang S."/>
            <person name="Scheerlinck J.P."/>
            <person name="Hofmann A."/>
            <person name="Sternberg P.W."/>
            <person name="Wang J."/>
            <person name="Gasser R.B."/>
        </authorList>
    </citation>
    <scope>NUCLEOTIDE SEQUENCE [LARGE SCALE GENOMIC DNA]</scope>
    <source>
        <strain evidence="2">DCEP-RM93F</strain>
        <strain evidence="1">DCEP-RM93M</strain>
    </source>
</reference>
<accession>A0A085N5N1</accession>
<proteinExistence type="predicted"/>
<organism evidence="2">
    <name type="scientific">Trichuris suis</name>
    <name type="common">pig whipworm</name>
    <dbReference type="NCBI Taxonomy" id="68888"/>
    <lineage>
        <taxon>Eukaryota</taxon>
        <taxon>Metazoa</taxon>
        <taxon>Ecdysozoa</taxon>
        <taxon>Nematoda</taxon>
        <taxon>Enoplea</taxon>
        <taxon>Dorylaimia</taxon>
        <taxon>Trichinellida</taxon>
        <taxon>Trichuridae</taxon>
        <taxon>Trichuris</taxon>
    </lineage>
</organism>
<dbReference type="AlphaFoldDB" id="A0A085N5N1"/>
<dbReference type="EMBL" id="KL367550">
    <property type="protein sequence ID" value="KFD64777.1"/>
    <property type="molecule type" value="Genomic_DNA"/>
</dbReference>
<name>A0A085N5N1_9BILA</name>
<evidence type="ECO:0000313" key="2">
    <source>
        <dbReference type="EMBL" id="KFD64777.1"/>
    </source>
</evidence>
<keyword evidence="3" id="KW-1185">Reference proteome</keyword>
<gene>
    <name evidence="1" type="ORF">M513_02443</name>
    <name evidence="2" type="ORF">M514_02443</name>
</gene>
<evidence type="ECO:0000313" key="1">
    <source>
        <dbReference type="EMBL" id="KFD56766.1"/>
    </source>
</evidence>